<evidence type="ECO:0000313" key="4">
    <source>
        <dbReference type="EMBL" id="EAY19746.1"/>
    </source>
</evidence>
<accession>A2DIE2</accession>
<evidence type="ECO:0000256" key="1">
    <source>
        <dbReference type="ARBA" id="ARBA00022737"/>
    </source>
</evidence>
<name>A2DIE2_TRIV3</name>
<dbReference type="Proteomes" id="UP000001542">
    <property type="component" value="Unassembled WGS sequence"/>
</dbReference>
<dbReference type="Pfam" id="PF12796">
    <property type="entry name" value="Ank_2"/>
    <property type="match status" value="1"/>
</dbReference>
<proteinExistence type="predicted"/>
<dbReference type="SMART" id="SM00248">
    <property type="entry name" value="ANK"/>
    <property type="match status" value="2"/>
</dbReference>
<reference evidence="4" key="2">
    <citation type="journal article" date="2007" name="Science">
        <title>Draft genome sequence of the sexually transmitted pathogen Trichomonas vaginalis.</title>
        <authorList>
            <person name="Carlton J.M."/>
            <person name="Hirt R.P."/>
            <person name="Silva J.C."/>
            <person name="Delcher A.L."/>
            <person name="Schatz M."/>
            <person name="Zhao Q."/>
            <person name="Wortman J.R."/>
            <person name="Bidwell S.L."/>
            <person name="Alsmark U.C.M."/>
            <person name="Besteiro S."/>
            <person name="Sicheritz-Ponten T."/>
            <person name="Noel C.J."/>
            <person name="Dacks J.B."/>
            <person name="Foster P.G."/>
            <person name="Simillion C."/>
            <person name="Van de Peer Y."/>
            <person name="Miranda-Saavedra D."/>
            <person name="Barton G.J."/>
            <person name="Westrop G.D."/>
            <person name="Mueller S."/>
            <person name="Dessi D."/>
            <person name="Fiori P.L."/>
            <person name="Ren Q."/>
            <person name="Paulsen I."/>
            <person name="Zhang H."/>
            <person name="Bastida-Corcuera F.D."/>
            <person name="Simoes-Barbosa A."/>
            <person name="Brown M.T."/>
            <person name="Hayes R.D."/>
            <person name="Mukherjee M."/>
            <person name="Okumura C.Y."/>
            <person name="Schneider R."/>
            <person name="Smith A.J."/>
            <person name="Vanacova S."/>
            <person name="Villalvazo M."/>
            <person name="Haas B.J."/>
            <person name="Pertea M."/>
            <person name="Feldblyum T.V."/>
            <person name="Utterback T.R."/>
            <person name="Shu C.L."/>
            <person name="Osoegawa K."/>
            <person name="de Jong P.J."/>
            <person name="Hrdy I."/>
            <person name="Horvathova L."/>
            <person name="Zubacova Z."/>
            <person name="Dolezal P."/>
            <person name="Malik S.B."/>
            <person name="Logsdon J.M. Jr."/>
            <person name="Henze K."/>
            <person name="Gupta A."/>
            <person name="Wang C.C."/>
            <person name="Dunne R.L."/>
            <person name="Upcroft J.A."/>
            <person name="Upcroft P."/>
            <person name="White O."/>
            <person name="Salzberg S.L."/>
            <person name="Tang P."/>
            <person name="Chiu C.-H."/>
            <person name="Lee Y.-S."/>
            <person name="Embley T.M."/>
            <person name="Coombs G.H."/>
            <person name="Mottram J.C."/>
            <person name="Tachezy J."/>
            <person name="Fraser-Liggett C.M."/>
            <person name="Johnson P.J."/>
        </authorList>
    </citation>
    <scope>NUCLEOTIDE SEQUENCE [LARGE SCALE GENOMIC DNA]</scope>
    <source>
        <strain evidence="4">G3</strain>
    </source>
</reference>
<evidence type="ECO:0000313" key="5">
    <source>
        <dbReference type="Proteomes" id="UP000001542"/>
    </source>
</evidence>
<dbReference type="VEuPathDB" id="TrichDB:TVAGG3_0601620"/>
<reference evidence="4" key="1">
    <citation type="submission" date="2006-10" db="EMBL/GenBank/DDBJ databases">
        <authorList>
            <person name="Amadeo P."/>
            <person name="Zhao Q."/>
            <person name="Wortman J."/>
            <person name="Fraser-Liggett C."/>
            <person name="Carlton J."/>
        </authorList>
    </citation>
    <scope>NUCLEOTIDE SEQUENCE</scope>
    <source>
        <strain evidence="4">G3</strain>
    </source>
</reference>
<gene>
    <name evidence="4" type="ORF">TVAG_177900</name>
</gene>
<evidence type="ECO:0000256" key="3">
    <source>
        <dbReference type="PROSITE-ProRule" id="PRU00023"/>
    </source>
</evidence>
<dbReference type="OrthoDB" id="341259at2759"/>
<dbReference type="InParanoid" id="A2DIE2"/>
<dbReference type="PROSITE" id="PS50297">
    <property type="entry name" value="ANK_REP_REGION"/>
    <property type="match status" value="1"/>
</dbReference>
<dbReference type="SMR" id="A2DIE2"/>
<keyword evidence="5" id="KW-1185">Reference proteome</keyword>
<feature type="repeat" description="ANK" evidence="3">
    <location>
        <begin position="15"/>
        <end position="47"/>
    </location>
</feature>
<keyword evidence="2 3" id="KW-0040">ANK repeat</keyword>
<dbReference type="AlphaFoldDB" id="A2DIE2"/>
<keyword evidence="1" id="KW-0677">Repeat</keyword>
<dbReference type="SUPFAM" id="SSF48403">
    <property type="entry name" value="Ankyrin repeat"/>
    <property type="match status" value="1"/>
</dbReference>
<dbReference type="RefSeq" id="XP_001580732.1">
    <property type="nucleotide sequence ID" value="XM_001580682.1"/>
</dbReference>
<dbReference type="InterPro" id="IPR002110">
    <property type="entry name" value="Ankyrin_rpt"/>
</dbReference>
<dbReference type="EMBL" id="DS113204">
    <property type="protein sequence ID" value="EAY19746.1"/>
    <property type="molecule type" value="Genomic_DNA"/>
</dbReference>
<dbReference type="PANTHER" id="PTHR24198:SF165">
    <property type="entry name" value="ANKYRIN REPEAT-CONTAINING PROTEIN-RELATED"/>
    <property type="match status" value="1"/>
</dbReference>
<dbReference type="PROSITE" id="PS50088">
    <property type="entry name" value="ANK_REPEAT"/>
    <property type="match status" value="1"/>
</dbReference>
<organism evidence="4 5">
    <name type="scientific">Trichomonas vaginalis (strain ATCC PRA-98 / G3)</name>
    <dbReference type="NCBI Taxonomy" id="412133"/>
    <lineage>
        <taxon>Eukaryota</taxon>
        <taxon>Metamonada</taxon>
        <taxon>Parabasalia</taxon>
        <taxon>Trichomonadida</taxon>
        <taxon>Trichomonadidae</taxon>
        <taxon>Trichomonas</taxon>
    </lineage>
</organism>
<dbReference type="VEuPathDB" id="TrichDB:TVAG_177900"/>
<dbReference type="STRING" id="5722.A2DIE2"/>
<dbReference type="PANTHER" id="PTHR24198">
    <property type="entry name" value="ANKYRIN REPEAT AND PROTEIN KINASE DOMAIN-CONTAINING PROTEIN"/>
    <property type="match status" value="1"/>
</dbReference>
<protein>
    <submittedName>
        <fullName evidence="4">Ankyrin repeat protein, putative</fullName>
    </submittedName>
</protein>
<evidence type="ECO:0000256" key="2">
    <source>
        <dbReference type="ARBA" id="ARBA00023043"/>
    </source>
</evidence>
<dbReference type="Gene3D" id="1.25.40.20">
    <property type="entry name" value="Ankyrin repeat-containing domain"/>
    <property type="match status" value="1"/>
</dbReference>
<dbReference type="InterPro" id="IPR036770">
    <property type="entry name" value="Ankyrin_rpt-contain_sf"/>
</dbReference>
<dbReference type="KEGG" id="tva:75662702"/>
<sequence length="80" mass="8843">MLNVMGASLKILNTEKQTPLHIACEMGNVEVVQLLLSLGVQTAAKDVNGMTAYDFAKRSEYQDILDILNEYDVNKINEVG</sequence>